<evidence type="ECO:0000313" key="8">
    <source>
        <dbReference type="Proteomes" id="UP000249390"/>
    </source>
</evidence>
<dbReference type="EMBL" id="NQVE01000076">
    <property type="protein sequence ID" value="RAL49859.1"/>
    <property type="molecule type" value="Genomic_DNA"/>
</dbReference>
<dbReference type="PANTHER" id="PTHR46094:SF1">
    <property type="entry name" value="INTEGRATOR COMPLEX SUBUNIT 9"/>
    <property type="match status" value="1"/>
</dbReference>
<dbReference type="Proteomes" id="UP000249390">
    <property type="component" value="Unassembled WGS sequence"/>
</dbReference>
<evidence type="ECO:0000256" key="2">
    <source>
        <dbReference type="ARBA" id="ARBA00004496"/>
    </source>
</evidence>
<keyword evidence="3" id="KW-0963">Cytoplasm</keyword>
<feature type="domain" description="Beta-Casp" evidence="6">
    <location>
        <begin position="316"/>
        <end position="439"/>
    </location>
</feature>
<name>A0A328DZT2_9ASTE</name>
<dbReference type="Pfam" id="PF10996">
    <property type="entry name" value="Beta-Casp"/>
    <property type="match status" value="1"/>
</dbReference>
<evidence type="ECO:0000256" key="4">
    <source>
        <dbReference type="ARBA" id="ARBA00023242"/>
    </source>
</evidence>
<dbReference type="SMART" id="SM01027">
    <property type="entry name" value="Beta-Casp"/>
    <property type="match status" value="1"/>
</dbReference>
<comment type="subcellular location">
    <subcellularLocation>
        <location evidence="2">Cytoplasm</location>
    </subcellularLocation>
    <subcellularLocation>
        <location evidence="1">Nucleus</location>
    </subcellularLocation>
</comment>
<feature type="compositionally biased region" description="Low complexity" evidence="5">
    <location>
        <begin position="606"/>
        <end position="615"/>
    </location>
</feature>
<evidence type="ECO:0000259" key="6">
    <source>
        <dbReference type="SMART" id="SM01027"/>
    </source>
</evidence>
<dbReference type="InterPro" id="IPR022712">
    <property type="entry name" value="Beta_Casp"/>
</dbReference>
<feature type="region of interest" description="Disordered" evidence="5">
    <location>
        <begin position="599"/>
        <end position="623"/>
    </location>
</feature>
<evidence type="ECO:0000256" key="5">
    <source>
        <dbReference type="SAM" id="MobiDB-lite"/>
    </source>
</evidence>
<gene>
    <name evidence="7" type="ORF">DM860_002150</name>
</gene>
<evidence type="ECO:0000313" key="7">
    <source>
        <dbReference type="EMBL" id="RAL49859.1"/>
    </source>
</evidence>
<sequence length="658" mass="72341">MLSRFAVSRLGVPHSSESVPLIGSNTGPCLDANSLIHAEPWYRTVERLNLLNTSFLDVVLITSPMGLLGLPYLTRNQDFSAKIYATEAAVRLGEIIMKELVGIHMEVKQFYGATEPAFPEWMNWEKLELLPLELKEILLGKHGTGLAGWMPLYSAAEVKSCMQKIQSLKYAEEACYNGTLSLKAFSSGLEIGACNWTIVSPKGSITYLSGSIFAPLTAMSFDYISIQKSDVLLYSGYAPSDVDNVDDDNSGSSLANDDSLNPSGSDIFMEVAAKYFIDSSENTEESEKINFLCSCVLDSINAGGSVLIPIGRSGIMLQLLENVGLSLESSNLKVPIFFISSVAKELLAFSNVIPEWLCKQKQDRLYAGQSLFSYVELLNSKRLQVFPEIHSPELLTIWQEPCVIFCPHWSLRLGPVVHLLRRWCANPDSLLVMEEGIDLDLGVLPFKPMEVKVLKCSFISGINVKKAPYLLEALQPMHVVLPEDLRPHFSHLNHTYSLSYFSENETLVIPKLKKQGSELSIAVDLASQLLCCAKSPLGKDGKEFVRLKGELSMERGKYQLVIGNDRAPSSSQSRPVVCWGRIDPEALVAALGNTGIKATVEQSQPSSSSSTTTKSMIHISEPSEASIEVSTEKTLISAADEDFALRISESICTLLKCI</sequence>
<dbReference type="SUPFAM" id="SSF56281">
    <property type="entry name" value="Metallo-hydrolase/oxidoreductase"/>
    <property type="match status" value="1"/>
</dbReference>
<organism evidence="7 8">
    <name type="scientific">Cuscuta australis</name>
    <dbReference type="NCBI Taxonomy" id="267555"/>
    <lineage>
        <taxon>Eukaryota</taxon>
        <taxon>Viridiplantae</taxon>
        <taxon>Streptophyta</taxon>
        <taxon>Embryophyta</taxon>
        <taxon>Tracheophyta</taxon>
        <taxon>Spermatophyta</taxon>
        <taxon>Magnoliopsida</taxon>
        <taxon>eudicotyledons</taxon>
        <taxon>Gunneridae</taxon>
        <taxon>Pentapetalae</taxon>
        <taxon>asterids</taxon>
        <taxon>lamiids</taxon>
        <taxon>Solanales</taxon>
        <taxon>Convolvulaceae</taxon>
        <taxon>Cuscuteae</taxon>
        <taxon>Cuscuta</taxon>
        <taxon>Cuscuta subgen. Grammica</taxon>
        <taxon>Cuscuta sect. Cleistogrammica</taxon>
    </lineage>
</organism>
<protein>
    <recommendedName>
        <fullName evidence="6">Beta-Casp domain-containing protein</fullName>
    </recommendedName>
</protein>
<proteinExistence type="predicted"/>
<keyword evidence="4" id="KW-0539">Nucleus</keyword>
<dbReference type="InterPro" id="IPR036866">
    <property type="entry name" value="RibonucZ/Hydroxyglut_hydro"/>
</dbReference>
<evidence type="ECO:0000256" key="3">
    <source>
        <dbReference type="ARBA" id="ARBA00022490"/>
    </source>
</evidence>
<dbReference type="GO" id="GO:0005737">
    <property type="term" value="C:cytoplasm"/>
    <property type="evidence" value="ECO:0007669"/>
    <property type="project" value="UniProtKB-SubCell"/>
</dbReference>
<dbReference type="AlphaFoldDB" id="A0A328DZT2"/>
<reference evidence="7 8" key="1">
    <citation type="submission" date="2018-06" db="EMBL/GenBank/DDBJ databases">
        <title>The Genome of Cuscuta australis (Dodder) Provides Insight into the Evolution of Plant Parasitism.</title>
        <authorList>
            <person name="Liu H."/>
        </authorList>
    </citation>
    <scope>NUCLEOTIDE SEQUENCE [LARGE SCALE GENOMIC DNA]</scope>
    <source>
        <strain evidence="8">cv. Yunnan</strain>
        <tissue evidence="7">Vines</tissue>
    </source>
</reference>
<dbReference type="PANTHER" id="PTHR46094">
    <property type="entry name" value="INTEGRATOR COMPLEX SUBUNIT 9"/>
    <property type="match status" value="1"/>
</dbReference>
<dbReference type="InterPro" id="IPR027074">
    <property type="entry name" value="Integrator_9su"/>
</dbReference>
<dbReference type="GO" id="GO:0034472">
    <property type="term" value="P:snRNA 3'-end processing"/>
    <property type="evidence" value="ECO:0007669"/>
    <property type="project" value="TreeGrafter"/>
</dbReference>
<comment type="caution">
    <text evidence="7">The sequence shown here is derived from an EMBL/GenBank/DDBJ whole genome shotgun (WGS) entry which is preliminary data.</text>
</comment>
<dbReference type="GO" id="GO:0032039">
    <property type="term" value="C:integrator complex"/>
    <property type="evidence" value="ECO:0007669"/>
    <property type="project" value="InterPro"/>
</dbReference>
<evidence type="ECO:0000256" key="1">
    <source>
        <dbReference type="ARBA" id="ARBA00004123"/>
    </source>
</evidence>
<accession>A0A328DZT2</accession>
<keyword evidence="8" id="KW-1185">Reference proteome</keyword>
<dbReference type="Gene3D" id="3.60.15.10">
    <property type="entry name" value="Ribonuclease Z/Hydroxyacylglutathione hydrolase-like"/>
    <property type="match status" value="1"/>
</dbReference>
<dbReference type="Gene3D" id="3.40.50.10890">
    <property type="match status" value="1"/>
</dbReference>